<reference evidence="2" key="1">
    <citation type="submission" date="2020-06" db="EMBL/GenBank/DDBJ databases">
        <authorList>
            <person name="Li T."/>
            <person name="Hu X."/>
            <person name="Zhang T."/>
            <person name="Song X."/>
            <person name="Zhang H."/>
            <person name="Dai N."/>
            <person name="Sheng W."/>
            <person name="Hou X."/>
            <person name="Wei L."/>
        </authorList>
    </citation>
    <scope>NUCLEOTIDE SEQUENCE</scope>
    <source>
        <strain evidence="2">G02</strain>
        <tissue evidence="2">Leaf</tissue>
    </source>
</reference>
<dbReference type="EMBL" id="JACGWJ010000015">
    <property type="protein sequence ID" value="KAL0366913.1"/>
    <property type="molecule type" value="Genomic_DNA"/>
</dbReference>
<proteinExistence type="predicted"/>
<reference evidence="2" key="2">
    <citation type="journal article" date="2024" name="Plant">
        <title>Genomic evolution and insights into agronomic trait innovations of Sesamum species.</title>
        <authorList>
            <person name="Miao H."/>
            <person name="Wang L."/>
            <person name="Qu L."/>
            <person name="Liu H."/>
            <person name="Sun Y."/>
            <person name="Le M."/>
            <person name="Wang Q."/>
            <person name="Wei S."/>
            <person name="Zheng Y."/>
            <person name="Lin W."/>
            <person name="Duan Y."/>
            <person name="Cao H."/>
            <person name="Xiong S."/>
            <person name="Wang X."/>
            <person name="Wei L."/>
            <person name="Li C."/>
            <person name="Ma Q."/>
            <person name="Ju M."/>
            <person name="Zhao R."/>
            <person name="Li G."/>
            <person name="Mu C."/>
            <person name="Tian Q."/>
            <person name="Mei H."/>
            <person name="Zhang T."/>
            <person name="Gao T."/>
            <person name="Zhang H."/>
        </authorList>
    </citation>
    <scope>NUCLEOTIDE SEQUENCE</scope>
    <source>
        <strain evidence="2">G02</strain>
    </source>
</reference>
<accession>A0AAW2QGJ3</accession>
<comment type="caution">
    <text evidence="2">The sequence shown here is derived from an EMBL/GenBank/DDBJ whole genome shotgun (WGS) entry which is preliminary data.</text>
</comment>
<evidence type="ECO:0000313" key="2">
    <source>
        <dbReference type="EMBL" id="KAL0366913.1"/>
    </source>
</evidence>
<feature type="coiled-coil region" evidence="1">
    <location>
        <begin position="6"/>
        <end position="33"/>
    </location>
</feature>
<gene>
    <name evidence="2" type="ORF">Sradi_3581400</name>
</gene>
<protein>
    <submittedName>
        <fullName evidence="2">Uncharacterized protein</fullName>
    </submittedName>
</protein>
<dbReference type="AlphaFoldDB" id="A0AAW2QGJ3"/>
<evidence type="ECO:0000256" key="1">
    <source>
        <dbReference type="SAM" id="Coils"/>
    </source>
</evidence>
<sequence length="77" mass="8594">MEGFEANSIMLRLRHLRENLEELDTQFGRLAVNAQVAGQVQRTDLDTVQTAIRSSLVASTALWNDLREPIRKASPSG</sequence>
<keyword evidence="1" id="KW-0175">Coiled coil</keyword>
<organism evidence="2">
    <name type="scientific">Sesamum radiatum</name>
    <name type="common">Black benniseed</name>
    <dbReference type="NCBI Taxonomy" id="300843"/>
    <lineage>
        <taxon>Eukaryota</taxon>
        <taxon>Viridiplantae</taxon>
        <taxon>Streptophyta</taxon>
        <taxon>Embryophyta</taxon>
        <taxon>Tracheophyta</taxon>
        <taxon>Spermatophyta</taxon>
        <taxon>Magnoliopsida</taxon>
        <taxon>eudicotyledons</taxon>
        <taxon>Gunneridae</taxon>
        <taxon>Pentapetalae</taxon>
        <taxon>asterids</taxon>
        <taxon>lamiids</taxon>
        <taxon>Lamiales</taxon>
        <taxon>Pedaliaceae</taxon>
        <taxon>Sesamum</taxon>
    </lineage>
</organism>
<name>A0AAW2QGJ3_SESRA</name>